<dbReference type="InterPro" id="IPR017871">
    <property type="entry name" value="ABC_transporter-like_CS"/>
</dbReference>
<dbReference type="InterPro" id="IPR003439">
    <property type="entry name" value="ABC_transporter-like_ATP-bd"/>
</dbReference>
<dbReference type="GO" id="GO:0016887">
    <property type="term" value="F:ATP hydrolysis activity"/>
    <property type="evidence" value="ECO:0007669"/>
    <property type="project" value="InterPro"/>
</dbReference>
<dbReference type="SUPFAM" id="SSF52540">
    <property type="entry name" value="P-loop containing nucleoside triphosphate hydrolases"/>
    <property type="match status" value="2"/>
</dbReference>
<keyword evidence="3" id="KW-0813">Transport</keyword>
<dbReference type="InterPro" id="IPR027417">
    <property type="entry name" value="P-loop_NTPase"/>
</dbReference>
<evidence type="ECO:0000256" key="9">
    <source>
        <dbReference type="SAM" id="Coils"/>
    </source>
</evidence>
<evidence type="ECO:0000256" key="6">
    <source>
        <dbReference type="ARBA" id="ARBA00022840"/>
    </source>
</evidence>
<accession>A0A8H5SNI6</accession>
<keyword evidence="6" id="KW-0067">ATP-binding</keyword>
<evidence type="ECO:0000313" key="14">
    <source>
        <dbReference type="EMBL" id="KAF5656919.1"/>
    </source>
</evidence>
<feature type="transmembrane region" description="Helical" evidence="11">
    <location>
        <begin position="805"/>
        <end position="831"/>
    </location>
</feature>
<dbReference type="EMBL" id="JAAGWQ010000307">
    <property type="protein sequence ID" value="KAF5656919.1"/>
    <property type="molecule type" value="Genomic_DNA"/>
</dbReference>
<keyword evidence="9" id="KW-0175">Coiled coil</keyword>
<evidence type="ECO:0000256" key="8">
    <source>
        <dbReference type="ARBA" id="ARBA00023136"/>
    </source>
</evidence>
<feature type="coiled-coil region" evidence="9">
    <location>
        <begin position="594"/>
        <end position="621"/>
    </location>
</feature>
<sequence length="1348" mass="144835">MVAKPNEAATEVPKKGIFSFLKSFKTCFAYLELLFAAGPTWVDYMLIALGTLCAVGAGVPFPLMGVLFGQLIDNFNGATCAADGSSSGASESVSDPLDYESAINDKVIKTAWIGAIALVLIYGHLTCWNIISQRLAQRLRTRYVSALLRQPPEFFDTRGASGQVSSRLQGDITAVQAGTSEKVGNIITTMSFFVTVFIIAFTKQPRLAGILICMLPAFLLSGILGGRYLGKFVVKQTEASSAASSIASEALSHVAVVQAFGAAPRLEEKFAQHMARSRKYAIIKSSIAAVQTGLLYFIAYSGNALAFWQGSKKIVESVASNNGSTTVGEIYAIVYLLVDACVMLGGMAPTLPFLGAAVGAFQRLKEDIDAPSSIDGTSDEGTVLPSGVAKTLTFRNVSFEYASRRGQTVLQNVDLEFPAGKYTAIVGLSGSGKSTIAALIARLHDPTEGTVELDGHDLRTLNVKSLRSFISFVQQEPSLLDRSILENIALGLINSPKEAHQHLKPLLKGPQLAKMAANGKNSLSSASSLGPEFSEIANLVHHATEQADAASFIERLELGFGTSVGSKGSLVSGGQRQRIALARALIRDPEILVLDEATAALDSASEKRIQLAVERAAAEKRTIISIAHRLSTIRNADNIVVMKAGRVVEQGSYDELMMKEDGEFARMARLQTLGNNKSSAGSVDGDSLGASTLRADTQANEKAGVSETKQSLDGQSSVRDKGKVSKKEEKATEDELDEVKPFSSVMKGVAWLIRPSLGWFTLAMIAAVFVGATFSGSGIIFGYTVGALNPCANTLDHIRSMGNMFAGLFFMLAVVELIANFFAWLGFGIVAERLLYNLRVLSFRSLLEQGIHWHQSEGRTPTSLLGIITKDSMSVGAFGGSTFGTIFAILINVLIAIIISHIFAWKIALVCLVTLPILLGSGFMQLRMLARYEERHREAFSTATALATEAIQSIRTVAVLSLENEYMEGFSRLLKPPRKQVVRASVTTNIWLAISYTTGTFINALAYWWGSQLIMKGEYTQKDFLIILVAMLTSAQLWSGMFSLAPEFSRARLALSRVMTVVNMGSSTHAGKPGQDPSKTGDDIEAAGGEKSTSAINPHNRGGARVTFKDVCFAYPSRPDAIILDNVSFTLPPNQFCGLVGPSGAGKSTIMNIVQRLYEPTAGSVLIDDQDITKLPTSFRDTIALVPQDPALFDGSVRFNVGLGAPPGHDASDAEIEEACRLANIHDVIAALPDGYDTECGPSASRLSGGQRQRLAIARALVRRPRLLLLDESTSALDAASEAALQEGLERASRGTTVLAITHRLHTVQKADVIFVVEGGQIVDSGRHSQLMERRESYRLNAMQQMLQ</sequence>
<dbReference type="GO" id="GO:0005743">
    <property type="term" value="C:mitochondrial inner membrane"/>
    <property type="evidence" value="ECO:0007669"/>
    <property type="project" value="TreeGrafter"/>
</dbReference>
<dbReference type="Pfam" id="PF00664">
    <property type="entry name" value="ABC_membrane"/>
    <property type="match status" value="2"/>
</dbReference>
<evidence type="ECO:0000256" key="4">
    <source>
        <dbReference type="ARBA" id="ARBA00022692"/>
    </source>
</evidence>
<dbReference type="SMART" id="SM00382">
    <property type="entry name" value="AAA"/>
    <property type="match status" value="2"/>
</dbReference>
<dbReference type="PANTHER" id="PTHR43394">
    <property type="entry name" value="ATP-DEPENDENT PERMEASE MDL1, MITOCHONDRIAL"/>
    <property type="match status" value="1"/>
</dbReference>
<keyword evidence="8 11" id="KW-0472">Membrane</keyword>
<evidence type="ECO:0000256" key="5">
    <source>
        <dbReference type="ARBA" id="ARBA00022741"/>
    </source>
</evidence>
<gene>
    <name evidence="14" type="ORF">FHETE_10718</name>
</gene>
<evidence type="ECO:0000256" key="3">
    <source>
        <dbReference type="ARBA" id="ARBA00022448"/>
    </source>
</evidence>
<keyword evidence="5" id="KW-0547">Nucleotide-binding</keyword>
<dbReference type="GO" id="GO:0005524">
    <property type="term" value="F:ATP binding"/>
    <property type="evidence" value="ECO:0007669"/>
    <property type="project" value="UniProtKB-KW"/>
</dbReference>
<protein>
    <submittedName>
        <fullName evidence="14">Major facilitator family transporter</fullName>
    </submittedName>
</protein>
<feature type="transmembrane region" description="Helical" evidence="11">
    <location>
        <begin position="44"/>
        <end position="68"/>
    </location>
</feature>
<feature type="compositionally biased region" description="Basic and acidic residues" evidence="10">
    <location>
        <begin position="718"/>
        <end position="730"/>
    </location>
</feature>
<feature type="domain" description="ABC transmembrane type-1" evidence="13">
    <location>
        <begin position="762"/>
        <end position="1050"/>
    </location>
</feature>
<comment type="similarity">
    <text evidence="2">Belongs to the ABC transporter superfamily. ABCB family. Multidrug resistance exporter (TC 3.A.1.201) subfamily.</text>
</comment>
<feature type="transmembrane region" description="Helical" evidence="11">
    <location>
        <begin position="1024"/>
        <end position="1045"/>
    </location>
</feature>
<dbReference type="InterPro" id="IPR036640">
    <property type="entry name" value="ABC1_TM_sf"/>
</dbReference>
<dbReference type="CDD" id="cd18577">
    <property type="entry name" value="ABC_6TM_Pgp_ABCB1_D1_like"/>
    <property type="match status" value="1"/>
</dbReference>
<comment type="caution">
    <text evidence="14">The sequence shown here is derived from an EMBL/GenBank/DDBJ whole genome shotgun (WGS) entry which is preliminary data.</text>
</comment>
<feature type="transmembrane region" description="Helical" evidence="11">
    <location>
        <begin position="905"/>
        <end position="926"/>
    </location>
</feature>
<proteinExistence type="inferred from homology"/>
<reference evidence="14 15" key="1">
    <citation type="submission" date="2020-05" db="EMBL/GenBank/DDBJ databases">
        <title>Identification and distribution of gene clusters putatively required for synthesis of sphingolipid metabolism inhibitors in phylogenetically diverse species of the filamentous fungus Fusarium.</title>
        <authorList>
            <person name="Kim H.-S."/>
            <person name="Busman M."/>
            <person name="Brown D.W."/>
            <person name="Divon H."/>
            <person name="Uhlig S."/>
            <person name="Proctor R.H."/>
        </authorList>
    </citation>
    <scope>NUCLEOTIDE SEQUENCE [LARGE SCALE GENOMIC DNA]</scope>
    <source>
        <strain evidence="14 15">NRRL 20693</strain>
    </source>
</reference>
<dbReference type="FunFam" id="3.40.50.300:FF:000913">
    <property type="entry name" value="ABC multidrug transporter SitT"/>
    <property type="match status" value="1"/>
</dbReference>
<feature type="transmembrane region" description="Helical" evidence="11">
    <location>
        <begin position="183"/>
        <end position="201"/>
    </location>
</feature>
<evidence type="ECO:0000313" key="15">
    <source>
        <dbReference type="Proteomes" id="UP000567885"/>
    </source>
</evidence>
<feature type="region of interest" description="Disordered" evidence="10">
    <location>
        <begin position="699"/>
        <end position="733"/>
    </location>
</feature>
<dbReference type="CDD" id="cd18578">
    <property type="entry name" value="ABC_6TM_Pgp_ABCB1_D2_like"/>
    <property type="match status" value="1"/>
</dbReference>
<name>A0A8H5SNI6_FUSHE</name>
<dbReference type="SUPFAM" id="SSF90123">
    <property type="entry name" value="ABC transporter transmembrane region"/>
    <property type="match status" value="2"/>
</dbReference>
<dbReference type="PROSITE" id="PS50893">
    <property type="entry name" value="ABC_TRANSPORTER_2"/>
    <property type="match status" value="2"/>
</dbReference>
<keyword evidence="4 11" id="KW-0812">Transmembrane</keyword>
<dbReference type="InterPro" id="IPR011527">
    <property type="entry name" value="ABC1_TM_dom"/>
</dbReference>
<dbReference type="Proteomes" id="UP000567885">
    <property type="component" value="Unassembled WGS sequence"/>
</dbReference>
<dbReference type="Pfam" id="PF00005">
    <property type="entry name" value="ABC_tran"/>
    <property type="match status" value="2"/>
</dbReference>
<feature type="transmembrane region" description="Helical" evidence="11">
    <location>
        <begin position="207"/>
        <end position="226"/>
    </location>
</feature>
<dbReference type="Gene3D" id="3.40.50.300">
    <property type="entry name" value="P-loop containing nucleotide triphosphate hydrolases"/>
    <property type="match status" value="2"/>
</dbReference>
<dbReference type="FunFam" id="1.20.1560.10:FF:000057">
    <property type="entry name" value="ABC multidrug transporter SitT"/>
    <property type="match status" value="1"/>
</dbReference>
<dbReference type="InterPro" id="IPR003593">
    <property type="entry name" value="AAA+_ATPase"/>
</dbReference>
<organism evidence="14 15">
    <name type="scientific">Fusarium heterosporum</name>
    <dbReference type="NCBI Taxonomy" id="42747"/>
    <lineage>
        <taxon>Eukaryota</taxon>
        <taxon>Fungi</taxon>
        <taxon>Dikarya</taxon>
        <taxon>Ascomycota</taxon>
        <taxon>Pezizomycotina</taxon>
        <taxon>Sordariomycetes</taxon>
        <taxon>Hypocreomycetidae</taxon>
        <taxon>Hypocreales</taxon>
        <taxon>Nectriaceae</taxon>
        <taxon>Fusarium</taxon>
        <taxon>Fusarium heterosporum species complex</taxon>
    </lineage>
</organism>
<evidence type="ECO:0000256" key="10">
    <source>
        <dbReference type="SAM" id="MobiDB-lite"/>
    </source>
</evidence>
<evidence type="ECO:0000259" key="12">
    <source>
        <dbReference type="PROSITE" id="PS50893"/>
    </source>
</evidence>
<evidence type="ECO:0000256" key="11">
    <source>
        <dbReference type="SAM" id="Phobius"/>
    </source>
</evidence>
<keyword evidence="7 11" id="KW-1133">Transmembrane helix</keyword>
<evidence type="ECO:0000256" key="7">
    <source>
        <dbReference type="ARBA" id="ARBA00022989"/>
    </source>
</evidence>
<dbReference type="InterPro" id="IPR039421">
    <property type="entry name" value="Type_1_exporter"/>
</dbReference>
<comment type="subcellular location">
    <subcellularLocation>
        <location evidence="1">Membrane</location>
        <topology evidence="1">Multi-pass membrane protein</topology>
    </subcellularLocation>
</comment>
<feature type="domain" description="ABC transporter" evidence="12">
    <location>
        <begin position="392"/>
        <end position="669"/>
    </location>
</feature>
<evidence type="ECO:0000256" key="2">
    <source>
        <dbReference type="ARBA" id="ARBA00007577"/>
    </source>
</evidence>
<feature type="domain" description="ABC transmembrane type-1" evidence="13">
    <location>
        <begin position="48"/>
        <end position="356"/>
    </location>
</feature>
<dbReference type="PROSITE" id="PS00211">
    <property type="entry name" value="ABC_TRANSPORTER_1"/>
    <property type="match status" value="2"/>
</dbReference>
<feature type="transmembrane region" description="Helical" evidence="11">
    <location>
        <begin position="286"/>
        <end position="310"/>
    </location>
</feature>
<feature type="domain" description="ABC transporter" evidence="12">
    <location>
        <begin position="1106"/>
        <end position="1344"/>
    </location>
</feature>
<keyword evidence="15" id="KW-1185">Reference proteome</keyword>
<evidence type="ECO:0000259" key="13">
    <source>
        <dbReference type="PROSITE" id="PS50929"/>
    </source>
</evidence>
<dbReference type="GO" id="GO:0090374">
    <property type="term" value="P:oligopeptide export from mitochondrion"/>
    <property type="evidence" value="ECO:0007669"/>
    <property type="project" value="TreeGrafter"/>
</dbReference>
<dbReference type="OrthoDB" id="6500128at2759"/>
<feature type="transmembrane region" description="Helical" evidence="11">
    <location>
        <begin position="757"/>
        <end position="785"/>
    </location>
</feature>
<feature type="compositionally biased region" description="Polar residues" evidence="10">
    <location>
        <begin position="707"/>
        <end position="717"/>
    </location>
</feature>
<feature type="region of interest" description="Disordered" evidence="10">
    <location>
        <begin position="1066"/>
        <end position="1101"/>
    </location>
</feature>
<dbReference type="Gene3D" id="1.20.1560.10">
    <property type="entry name" value="ABC transporter type 1, transmembrane domain"/>
    <property type="match status" value="1"/>
</dbReference>
<dbReference type="GO" id="GO:0015421">
    <property type="term" value="F:ABC-type oligopeptide transporter activity"/>
    <property type="evidence" value="ECO:0007669"/>
    <property type="project" value="TreeGrafter"/>
</dbReference>
<dbReference type="PROSITE" id="PS50929">
    <property type="entry name" value="ABC_TM1F"/>
    <property type="match status" value="2"/>
</dbReference>
<feature type="transmembrane region" description="Helical" evidence="11">
    <location>
        <begin position="111"/>
        <end position="131"/>
    </location>
</feature>
<evidence type="ECO:0000256" key="1">
    <source>
        <dbReference type="ARBA" id="ARBA00004141"/>
    </source>
</evidence>
<feature type="transmembrane region" description="Helical" evidence="11">
    <location>
        <begin position="875"/>
        <end position="899"/>
    </location>
</feature>
<dbReference type="PANTHER" id="PTHR43394:SF1">
    <property type="entry name" value="ATP-BINDING CASSETTE SUB-FAMILY B MEMBER 10, MITOCHONDRIAL"/>
    <property type="match status" value="1"/>
</dbReference>
<feature type="transmembrane region" description="Helical" evidence="11">
    <location>
        <begin position="988"/>
        <end position="1009"/>
    </location>
</feature>